<dbReference type="RefSeq" id="WP_330106171.1">
    <property type="nucleotide sequence ID" value="NZ_JAZDQT010000001.1"/>
</dbReference>
<proteinExistence type="inferred from homology"/>
<protein>
    <submittedName>
        <fullName evidence="11">Mechanosensitive ion channel family protein</fullName>
    </submittedName>
</protein>
<dbReference type="Pfam" id="PF21082">
    <property type="entry name" value="MS_channel_3rd"/>
    <property type="match status" value="1"/>
</dbReference>
<dbReference type="PANTHER" id="PTHR30221:SF18">
    <property type="entry name" value="SLL0590 PROTEIN"/>
    <property type="match status" value="1"/>
</dbReference>
<feature type="chain" id="PRO_5045962467" evidence="8">
    <location>
        <begin position="20"/>
        <end position="519"/>
    </location>
</feature>
<feature type="transmembrane region" description="Helical" evidence="7">
    <location>
        <begin position="241"/>
        <end position="263"/>
    </location>
</feature>
<evidence type="ECO:0000313" key="12">
    <source>
        <dbReference type="Proteomes" id="UP001336835"/>
    </source>
</evidence>
<dbReference type="Gene3D" id="2.30.30.60">
    <property type="match status" value="1"/>
</dbReference>
<organism evidence="11 12">
    <name type="scientific">Pedobacter albus</name>
    <dbReference type="NCBI Taxonomy" id="3113905"/>
    <lineage>
        <taxon>Bacteria</taxon>
        <taxon>Pseudomonadati</taxon>
        <taxon>Bacteroidota</taxon>
        <taxon>Sphingobacteriia</taxon>
        <taxon>Sphingobacteriales</taxon>
        <taxon>Sphingobacteriaceae</taxon>
        <taxon>Pedobacter</taxon>
    </lineage>
</organism>
<dbReference type="InterPro" id="IPR049278">
    <property type="entry name" value="MS_channel_C"/>
</dbReference>
<keyword evidence="4 7" id="KW-0812">Transmembrane</keyword>
<evidence type="ECO:0000259" key="9">
    <source>
        <dbReference type="Pfam" id="PF00924"/>
    </source>
</evidence>
<dbReference type="InterPro" id="IPR010920">
    <property type="entry name" value="LSM_dom_sf"/>
</dbReference>
<name>A0ABU7I2T9_9SPHI</name>
<dbReference type="InterPro" id="IPR011066">
    <property type="entry name" value="MscS_channel_C_sf"/>
</dbReference>
<dbReference type="Pfam" id="PF00924">
    <property type="entry name" value="MS_channel_2nd"/>
    <property type="match status" value="1"/>
</dbReference>
<accession>A0ABU7I2T9</accession>
<evidence type="ECO:0000259" key="10">
    <source>
        <dbReference type="Pfam" id="PF21082"/>
    </source>
</evidence>
<dbReference type="Gene3D" id="3.30.70.100">
    <property type="match status" value="1"/>
</dbReference>
<dbReference type="EMBL" id="JAZDQT010000001">
    <property type="protein sequence ID" value="MEE1943771.1"/>
    <property type="molecule type" value="Genomic_DNA"/>
</dbReference>
<dbReference type="InterPro" id="IPR006685">
    <property type="entry name" value="MscS_channel_2nd"/>
</dbReference>
<keyword evidence="3" id="KW-1003">Cell membrane</keyword>
<feature type="domain" description="Mechanosensitive ion channel MscS C-terminal" evidence="10">
    <location>
        <begin position="420"/>
        <end position="499"/>
    </location>
</feature>
<reference evidence="11 12" key="1">
    <citation type="submission" date="2024-01" db="EMBL/GenBank/DDBJ databases">
        <title>Pedobacter sp. nov., isolated from fresh soil.</title>
        <authorList>
            <person name="Le N.T.T."/>
        </authorList>
    </citation>
    <scope>NUCLEOTIDE SEQUENCE [LARGE SCALE GENOMIC DNA]</scope>
    <source>
        <strain evidence="11 12">KR3-3</strain>
    </source>
</reference>
<comment type="similarity">
    <text evidence="2">Belongs to the MscS (TC 1.A.23) family.</text>
</comment>
<dbReference type="SUPFAM" id="SSF50182">
    <property type="entry name" value="Sm-like ribonucleoproteins"/>
    <property type="match status" value="1"/>
</dbReference>
<evidence type="ECO:0000256" key="4">
    <source>
        <dbReference type="ARBA" id="ARBA00022692"/>
    </source>
</evidence>
<dbReference type="InterPro" id="IPR045275">
    <property type="entry name" value="MscS_archaea/bacteria_type"/>
</dbReference>
<dbReference type="InterPro" id="IPR023408">
    <property type="entry name" value="MscS_beta-dom_sf"/>
</dbReference>
<dbReference type="PANTHER" id="PTHR30221">
    <property type="entry name" value="SMALL-CONDUCTANCE MECHANOSENSITIVE CHANNEL"/>
    <property type="match status" value="1"/>
</dbReference>
<keyword evidence="6 7" id="KW-0472">Membrane</keyword>
<keyword evidence="8" id="KW-0732">Signal</keyword>
<evidence type="ECO:0000256" key="8">
    <source>
        <dbReference type="SAM" id="SignalP"/>
    </source>
</evidence>
<feature type="transmembrane region" description="Helical" evidence="7">
    <location>
        <begin position="327"/>
        <end position="354"/>
    </location>
</feature>
<gene>
    <name evidence="11" type="ORF">VRU48_01550</name>
</gene>
<dbReference type="SUPFAM" id="SSF82689">
    <property type="entry name" value="Mechanosensitive channel protein MscS (YggB), C-terminal domain"/>
    <property type="match status" value="1"/>
</dbReference>
<comment type="caution">
    <text evidence="11">The sequence shown here is derived from an EMBL/GenBank/DDBJ whole genome shotgun (WGS) entry which is preliminary data.</text>
</comment>
<comment type="subcellular location">
    <subcellularLocation>
        <location evidence="1">Cell membrane</location>
        <topology evidence="1">Multi-pass membrane protein</topology>
    </subcellularLocation>
</comment>
<dbReference type="Proteomes" id="UP001336835">
    <property type="component" value="Unassembled WGS sequence"/>
</dbReference>
<evidence type="ECO:0000256" key="5">
    <source>
        <dbReference type="ARBA" id="ARBA00022989"/>
    </source>
</evidence>
<evidence type="ECO:0000313" key="11">
    <source>
        <dbReference type="EMBL" id="MEE1943771.1"/>
    </source>
</evidence>
<feature type="transmembrane region" description="Helical" evidence="7">
    <location>
        <begin position="298"/>
        <end position="315"/>
    </location>
</feature>
<keyword evidence="12" id="KW-1185">Reference proteome</keyword>
<evidence type="ECO:0000256" key="2">
    <source>
        <dbReference type="ARBA" id="ARBA00008017"/>
    </source>
</evidence>
<feature type="transmembrane region" description="Helical" evidence="7">
    <location>
        <begin position="134"/>
        <end position="155"/>
    </location>
</feature>
<evidence type="ECO:0000256" key="7">
    <source>
        <dbReference type="SAM" id="Phobius"/>
    </source>
</evidence>
<evidence type="ECO:0000256" key="3">
    <source>
        <dbReference type="ARBA" id="ARBA00022475"/>
    </source>
</evidence>
<evidence type="ECO:0000256" key="6">
    <source>
        <dbReference type="ARBA" id="ARBA00023136"/>
    </source>
</evidence>
<sequence>MKLIFSLLLLLGVSQGVNAQTEPIDKGFPVISHRDTLFHIKNKLGSLPATERAQRSSEKIERLAEDLLFLPDSVKIKSDTVVTDVAYKGDILISLSNADAGSVGMDRKVLAQTYRQIIIKNVEQYKKETDLTELLKRAAMGLLILFLLILCIFYLNKYFNRFTAWLGIKVKDKLGNIKIKDYELINRENELLLINRVLGLLKLFLIVMLVYVALPLIFQLFPWTKPWSDRLISFVLVPLKSMFGAIVNFIPNFIKILVIFFVFRYLKKGIRFLSHEIETEKLKITGFYPDWAKPTYNIVRIVLDAFMLVVIWPSIPGSDSDIFKGVSVFLGLLISFGSSSAISNGVAGMVITYMRPFAIGDTVKIGDVEGDVLEKSLLVTRLVTVKNEIVTIPNSAILNGNTINYSSLSKKGGLVLHSKITLGYDIPWQTIHKLLIEAALATEDIIKEKQPYVFQKSLDDWYVTYQINAYTSKPEKMGRIYSELHKNIHDAFDAAGVEIMSPHYRAIRDGNESTIGKGE</sequence>
<feature type="domain" description="Mechanosensitive ion channel MscS" evidence="9">
    <location>
        <begin position="342"/>
        <end position="406"/>
    </location>
</feature>
<evidence type="ECO:0000256" key="1">
    <source>
        <dbReference type="ARBA" id="ARBA00004651"/>
    </source>
</evidence>
<keyword evidence="5 7" id="KW-1133">Transmembrane helix</keyword>
<feature type="transmembrane region" description="Helical" evidence="7">
    <location>
        <begin position="197"/>
        <end position="221"/>
    </location>
</feature>
<feature type="signal peptide" evidence="8">
    <location>
        <begin position="1"/>
        <end position="19"/>
    </location>
</feature>